<organism evidence="1 2">
    <name type="scientific">Athelia psychrophila</name>
    <dbReference type="NCBI Taxonomy" id="1759441"/>
    <lineage>
        <taxon>Eukaryota</taxon>
        <taxon>Fungi</taxon>
        <taxon>Dikarya</taxon>
        <taxon>Basidiomycota</taxon>
        <taxon>Agaricomycotina</taxon>
        <taxon>Agaricomycetes</taxon>
        <taxon>Agaricomycetidae</taxon>
        <taxon>Atheliales</taxon>
        <taxon>Atheliaceae</taxon>
        <taxon>Athelia</taxon>
    </lineage>
</organism>
<dbReference type="Proteomes" id="UP000076532">
    <property type="component" value="Unassembled WGS sequence"/>
</dbReference>
<gene>
    <name evidence="1" type="ORF">FIBSPDRAFT_872609</name>
</gene>
<sequence>MENAKLRVQRSNTIAHLVSTLRSLSNFQLTPILARSAPSPFATSRISIACVTPPYSALLPAP</sequence>
<reference evidence="1 2" key="1">
    <citation type="journal article" date="2016" name="Mol. Biol. Evol.">
        <title>Comparative Genomics of Early-Diverging Mushroom-Forming Fungi Provides Insights into the Origins of Lignocellulose Decay Capabilities.</title>
        <authorList>
            <person name="Nagy L.G."/>
            <person name="Riley R."/>
            <person name="Tritt A."/>
            <person name="Adam C."/>
            <person name="Daum C."/>
            <person name="Floudas D."/>
            <person name="Sun H."/>
            <person name="Yadav J.S."/>
            <person name="Pangilinan J."/>
            <person name="Larsson K.H."/>
            <person name="Matsuura K."/>
            <person name="Barry K."/>
            <person name="Labutti K."/>
            <person name="Kuo R."/>
            <person name="Ohm R.A."/>
            <person name="Bhattacharya S.S."/>
            <person name="Shirouzu T."/>
            <person name="Yoshinaga Y."/>
            <person name="Martin F.M."/>
            <person name="Grigoriev I.V."/>
            <person name="Hibbett D.S."/>
        </authorList>
    </citation>
    <scope>NUCLEOTIDE SEQUENCE [LARGE SCALE GENOMIC DNA]</scope>
    <source>
        <strain evidence="1 2">CBS 109695</strain>
    </source>
</reference>
<evidence type="ECO:0000313" key="2">
    <source>
        <dbReference type="Proteomes" id="UP000076532"/>
    </source>
</evidence>
<evidence type="ECO:0000313" key="1">
    <source>
        <dbReference type="EMBL" id="KZP10404.1"/>
    </source>
</evidence>
<dbReference type="AlphaFoldDB" id="A0A165ZB19"/>
<accession>A0A165ZB19</accession>
<protein>
    <submittedName>
        <fullName evidence="1">Uncharacterized protein</fullName>
    </submittedName>
</protein>
<name>A0A165ZB19_9AGAM</name>
<proteinExistence type="predicted"/>
<keyword evidence="2" id="KW-1185">Reference proteome</keyword>
<dbReference type="EMBL" id="KV417680">
    <property type="protein sequence ID" value="KZP10404.1"/>
    <property type="molecule type" value="Genomic_DNA"/>
</dbReference>